<evidence type="ECO:0000256" key="8">
    <source>
        <dbReference type="PIRSR" id="PIRSR038994-3"/>
    </source>
</evidence>
<protein>
    <submittedName>
        <fullName evidence="10">N-acetylglucosamine-6-phosphate deacetylase</fullName>
        <ecNumber evidence="10">3.5.1.25</ecNumber>
    </submittedName>
</protein>
<dbReference type="PANTHER" id="PTHR11113:SF14">
    <property type="entry name" value="N-ACETYLGLUCOSAMINE-6-PHOSPHATE DEACETYLASE"/>
    <property type="match status" value="1"/>
</dbReference>
<evidence type="ECO:0000313" key="10">
    <source>
        <dbReference type="EMBL" id="QGY45526.1"/>
    </source>
</evidence>
<dbReference type="GO" id="GO:0006046">
    <property type="term" value="P:N-acetylglucosamine catabolic process"/>
    <property type="evidence" value="ECO:0007669"/>
    <property type="project" value="TreeGrafter"/>
</dbReference>
<dbReference type="InterPro" id="IPR003764">
    <property type="entry name" value="GlcNAc_6-P_deAcase"/>
</dbReference>
<evidence type="ECO:0000256" key="3">
    <source>
        <dbReference type="ARBA" id="ARBA00022801"/>
    </source>
</evidence>
<dbReference type="PANTHER" id="PTHR11113">
    <property type="entry name" value="N-ACETYLGLUCOSAMINE-6-PHOSPHATE DEACETYLASE"/>
    <property type="match status" value="1"/>
</dbReference>
<organism evidence="10 11">
    <name type="scientific">Maribellus comscasis</name>
    <dbReference type="NCBI Taxonomy" id="2681766"/>
    <lineage>
        <taxon>Bacteria</taxon>
        <taxon>Pseudomonadati</taxon>
        <taxon>Bacteroidota</taxon>
        <taxon>Bacteroidia</taxon>
        <taxon>Marinilabiliales</taxon>
        <taxon>Prolixibacteraceae</taxon>
        <taxon>Maribellus</taxon>
    </lineage>
</organism>
<feature type="binding site" evidence="7">
    <location>
        <position position="260"/>
    </location>
    <ligand>
        <name>substrate</name>
    </ligand>
</feature>
<evidence type="ECO:0000259" key="9">
    <source>
        <dbReference type="Pfam" id="PF01979"/>
    </source>
</evidence>
<dbReference type="InterPro" id="IPR006680">
    <property type="entry name" value="Amidohydro-rel"/>
</dbReference>
<comment type="cofactor">
    <cofactor evidence="8">
        <name>a divalent metal cation</name>
        <dbReference type="ChEBI" id="CHEBI:60240"/>
    </cofactor>
    <text evidence="8">Binds 1 divalent metal cation per subunit.</text>
</comment>
<feature type="binding site" evidence="8">
    <location>
        <position position="160"/>
    </location>
    <ligand>
        <name>Zn(2+)</name>
        <dbReference type="ChEBI" id="CHEBI:29105"/>
    </ligand>
</feature>
<keyword evidence="4 5" id="KW-0119">Carbohydrate metabolism</keyword>
<comment type="similarity">
    <text evidence="1 5">Belongs to the metallo-dependent hydrolases superfamily. NagA family.</text>
</comment>
<dbReference type="InterPro" id="IPR011059">
    <property type="entry name" value="Metal-dep_hydrolase_composite"/>
</dbReference>
<keyword evidence="2 8" id="KW-0479">Metal-binding</keyword>
<dbReference type="InterPro" id="IPR032466">
    <property type="entry name" value="Metal_Hydrolase"/>
</dbReference>
<evidence type="ECO:0000256" key="5">
    <source>
        <dbReference type="PIRNR" id="PIRNR038994"/>
    </source>
</evidence>
<dbReference type="GO" id="GO:0046872">
    <property type="term" value="F:metal ion binding"/>
    <property type="evidence" value="ECO:0007669"/>
    <property type="project" value="UniProtKB-KW"/>
</dbReference>
<feature type="binding site" evidence="7">
    <location>
        <begin position="252"/>
        <end position="253"/>
    </location>
    <ligand>
        <name>substrate</name>
    </ligand>
</feature>
<dbReference type="Gene3D" id="2.30.40.10">
    <property type="entry name" value="Urease, subunit C, domain 1"/>
    <property type="match status" value="1"/>
</dbReference>
<feature type="binding site" evidence="7">
    <location>
        <begin position="343"/>
        <end position="345"/>
    </location>
    <ligand>
        <name>substrate</name>
    </ligand>
</feature>
<evidence type="ECO:0000256" key="7">
    <source>
        <dbReference type="PIRSR" id="PIRSR038994-2"/>
    </source>
</evidence>
<proteinExistence type="inferred from homology"/>
<reference evidence="10 11" key="1">
    <citation type="submission" date="2019-11" db="EMBL/GenBank/DDBJ databases">
        <authorList>
            <person name="Zheng R.K."/>
            <person name="Sun C.M."/>
        </authorList>
    </citation>
    <scope>NUCLEOTIDE SEQUENCE [LARGE SCALE GENOMIC DNA]</scope>
    <source>
        <strain evidence="10 11">WC007</strain>
    </source>
</reference>
<evidence type="ECO:0000256" key="6">
    <source>
        <dbReference type="PIRSR" id="PIRSR038994-1"/>
    </source>
</evidence>
<evidence type="ECO:0000313" key="11">
    <source>
        <dbReference type="Proteomes" id="UP000428260"/>
    </source>
</evidence>
<dbReference type="EMBL" id="CP046401">
    <property type="protein sequence ID" value="QGY45526.1"/>
    <property type="molecule type" value="Genomic_DNA"/>
</dbReference>
<dbReference type="EC" id="3.5.1.25" evidence="10"/>
<dbReference type="Gene3D" id="3.20.20.140">
    <property type="entry name" value="Metal-dependent hydrolases"/>
    <property type="match status" value="1"/>
</dbReference>
<dbReference type="Proteomes" id="UP000428260">
    <property type="component" value="Chromosome"/>
</dbReference>
<evidence type="ECO:0000256" key="1">
    <source>
        <dbReference type="ARBA" id="ARBA00010716"/>
    </source>
</evidence>
<feature type="binding site" evidence="8">
    <location>
        <position position="228"/>
    </location>
    <ligand>
        <name>Zn(2+)</name>
        <dbReference type="ChEBI" id="CHEBI:29105"/>
    </ligand>
</feature>
<gene>
    <name evidence="10" type="primary">nagA</name>
    <name evidence="10" type="ORF">GM418_18170</name>
</gene>
<keyword evidence="3 5" id="KW-0378">Hydrolase</keyword>
<dbReference type="KEGG" id="mcos:GM418_18170"/>
<sequence>MNFKLKRNKMSINQLKNRYQFLIFLLLILISNQSYSQQIVEGIHYQTGKPVQIMIEDGEIKEVKSIQRLSEKGQNVFVAPGFFDNQVNGFAGVSFAFGESDLTVDGIKKATSELWKQGVTTYLPTLTTNSQEILVKNFGLLAKSMNNEDLKGSIPGFHLEGPYINPEDGFRGAHPKRFVRLPDWDEFMEMYKAANEKIIQVTVAPETEGAMDFIRKCADKGIVVALGHHNANTQQVNEAVKNGARISTHLGNGCANMINRHRNPLWPQLANSDLTASIICDGFHLLPEEISVFFKAKGLDKTIIVSDVTSYAALEPGEYKTETGETIELTKDGMLRYPAQNVLYGSASAITKGVGHIMEVTGCSLADAVKMSSTNPAILNGLNDRGVLEPGKRADIILFTLDDFKVNIQKTYVLGDLVYEK</sequence>
<dbReference type="NCBIfam" id="TIGR00221">
    <property type="entry name" value="nagA"/>
    <property type="match status" value="1"/>
</dbReference>
<dbReference type="PIRSF" id="PIRSF038994">
    <property type="entry name" value="NagA"/>
    <property type="match status" value="1"/>
</dbReference>
<keyword evidence="11" id="KW-1185">Reference proteome</keyword>
<feature type="domain" description="Amidohydrolase-related" evidence="9">
    <location>
        <begin position="77"/>
        <end position="418"/>
    </location>
</feature>
<dbReference type="GO" id="GO:0008448">
    <property type="term" value="F:N-acetylglucosamine-6-phosphate deacetylase activity"/>
    <property type="evidence" value="ECO:0007669"/>
    <property type="project" value="UniProtKB-EC"/>
</dbReference>
<evidence type="ECO:0000256" key="4">
    <source>
        <dbReference type="ARBA" id="ARBA00023277"/>
    </source>
</evidence>
<dbReference type="Pfam" id="PF01979">
    <property type="entry name" value="Amidohydro_1"/>
    <property type="match status" value="1"/>
</dbReference>
<accession>A0A6I6JRE6</accession>
<feature type="binding site" evidence="7">
    <location>
        <position position="284"/>
    </location>
    <ligand>
        <name>substrate</name>
    </ligand>
</feature>
<dbReference type="SUPFAM" id="SSF51556">
    <property type="entry name" value="Metallo-dependent hydrolases"/>
    <property type="match status" value="1"/>
</dbReference>
<evidence type="ECO:0000256" key="2">
    <source>
        <dbReference type="ARBA" id="ARBA00022723"/>
    </source>
</evidence>
<name>A0A6I6JRE6_9BACT</name>
<feature type="binding site" evidence="8">
    <location>
        <position position="249"/>
    </location>
    <ligand>
        <name>Zn(2+)</name>
        <dbReference type="ChEBI" id="CHEBI:29105"/>
    </ligand>
</feature>
<feature type="active site" description="Proton donor/acceptor" evidence="6">
    <location>
        <position position="307"/>
    </location>
</feature>
<dbReference type="SUPFAM" id="SSF51338">
    <property type="entry name" value="Composite domain of metallo-dependent hydrolases"/>
    <property type="match status" value="1"/>
</dbReference>
<dbReference type="AlphaFoldDB" id="A0A6I6JRE6"/>
<feature type="binding site" evidence="7">
    <location>
        <position position="173"/>
    </location>
    <ligand>
        <name>substrate</name>
    </ligand>
</feature>